<protein>
    <submittedName>
        <fullName evidence="2">Uncharacterized protein</fullName>
    </submittedName>
</protein>
<gene>
    <name evidence="2" type="ORF">A8145_21690</name>
</gene>
<reference evidence="2 3" key="1">
    <citation type="submission" date="2016-05" db="EMBL/GenBank/DDBJ databases">
        <authorList>
            <person name="Ramsay J.P."/>
        </authorList>
    </citation>
    <scope>NUCLEOTIDE SEQUENCE [LARGE SCALE GENOMIC DNA]</scope>
    <source>
        <strain evidence="2 3">NZP2042</strain>
    </source>
</reference>
<accession>A0A6M7U1T5</accession>
<proteinExistence type="predicted"/>
<dbReference type="Pfam" id="PF13589">
    <property type="entry name" value="HATPase_c_3"/>
    <property type="match status" value="1"/>
</dbReference>
<dbReference type="Proteomes" id="UP000093737">
    <property type="component" value="Unassembled WGS sequence"/>
</dbReference>
<dbReference type="RefSeq" id="WP_065005634.1">
    <property type="nucleotide sequence ID" value="NZ_CP033334.1"/>
</dbReference>
<dbReference type="AlphaFoldDB" id="A0A6M7U1T5"/>
<evidence type="ECO:0000313" key="2">
    <source>
        <dbReference type="EMBL" id="OBQ62261.1"/>
    </source>
</evidence>
<organism evidence="2 3">
    <name type="scientific">Rhizobium loti</name>
    <name type="common">Mesorhizobium loti</name>
    <dbReference type="NCBI Taxonomy" id="381"/>
    <lineage>
        <taxon>Bacteria</taxon>
        <taxon>Pseudomonadati</taxon>
        <taxon>Pseudomonadota</taxon>
        <taxon>Alphaproteobacteria</taxon>
        <taxon>Hyphomicrobiales</taxon>
        <taxon>Phyllobacteriaceae</taxon>
        <taxon>Mesorhizobium</taxon>
    </lineage>
</organism>
<dbReference type="SUPFAM" id="SSF55874">
    <property type="entry name" value="ATPase domain of HSP90 chaperone/DNA topoisomerase II/histidine kinase"/>
    <property type="match status" value="1"/>
</dbReference>
<name>A0A6M7U1T5_RHILI</name>
<feature type="compositionally biased region" description="Low complexity" evidence="1">
    <location>
        <begin position="476"/>
        <end position="495"/>
    </location>
</feature>
<dbReference type="EMBL" id="LYTK01000020">
    <property type="protein sequence ID" value="OBQ62261.1"/>
    <property type="molecule type" value="Genomic_DNA"/>
</dbReference>
<evidence type="ECO:0000256" key="1">
    <source>
        <dbReference type="SAM" id="MobiDB-lite"/>
    </source>
</evidence>
<comment type="caution">
    <text evidence="2">The sequence shown here is derived from an EMBL/GenBank/DDBJ whole genome shotgun (WGS) entry which is preliminary data.</text>
</comment>
<evidence type="ECO:0000313" key="3">
    <source>
        <dbReference type="Proteomes" id="UP000093737"/>
    </source>
</evidence>
<dbReference type="Gene3D" id="3.30.565.10">
    <property type="entry name" value="Histidine kinase-like ATPase, C-terminal domain"/>
    <property type="match status" value="1"/>
</dbReference>
<sequence length="776" mass="86726">MSQEFDLTPDPRVLQMLGEINLPQWRCLAELIDNSIDGFVHAVRSGAPIEAPEISVTLPSADNENARVMVRDNGPGMSFESLENAVRAGWSGNDPLSNLGLFGMGFNIATARLGLVTEVWTSRAGDPEEVGVRIDLDELRTTRSFKVPRQTRPKPHHNTHGTTIVISRLKGDQRGYLARGNNQKTMRKHLARAYSALLGQSEAGKIRLMVGGTRLAPRRHCVWGEDRTVSFPDGTVARAVEHIDVKLAPRRYCTHCMRTLAAAEETCPTGSPSCEVVEAERRIHGWIGLQRYLHNTEFGLDFIRNGRKIEIANKDLFEWSDGDTAEVEYPTDDQRGRGRFVGEIHVDHCRVSYTKDRFERDDPAWSEMVRVVRGEGPLRPIVAKQRGYAGNDSPLYRLYQTFRRSSPQGKNGLWSRVLVVKDNDRAQQMANLFDEDDPDYLTDERWWQLVVEQDKEVLGEKPGEGGETPLPAGFVDEPGTSGTGDTTPTTTTTTTTPPPQPEPSPRRQIHDLSRKYVHPTFRVEYEIQAYGVAGNDPDLPAGLPWVLKLDDVATRTYGFLVDVSHDVFRSTTMTPLDGLLTELTHRTVEFLQGQAQDPSVAGVLADFRKQYCLDSRLDPQEIITLATSVLGDMARAVPTLIEDGQGEAMFAELHVSERDSVARRMANRGVPDHKALIADGRFWDYADPESLRGLFGRHPEIFLDGNYWNDPYASLDFGSEAISEQARTAVRSRYDAYLSDAVWLANQTPSDVERASRDAVIRASCSVRLLKSDVSD</sequence>
<feature type="region of interest" description="Disordered" evidence="1">
    <location>
        <begin position="458"/>
        <end position="511"/>
    </location>
</feature>
<dbReference type="InterPro" id="IPR036890">
    <property type="entry name" value="HATPase_C_sf"/>
</dbReference>